<evidence type="ECO:0000313" key="6">
    <source>
        <dbReference type="Proteomes" id="UP000636811"/>
    </source>
</evidence>
<feature type="transmembrane region" description="Helical" evidence="3">
    <location>
        <begin position="23"/>
        <end position="41"/>
    </location>
</feature>
<dbReference type="InterPro" id="IPR050739">
    <property type="entry name" value="MFP"/>
</dbReference>
<dbReference type="PANTHER" id="PTHR30386">
    <property type="entry name" value="MEMBRANE FUSION SUBUNIT OF EMRAB-TOLC MULTIDRUG EFFLUX PUMP"/>
    <property type="match status" value="1"/>
</dbReference>
<organism evidence="5 6">
    <name type="scientific">Rahnella laticis</name>
    <dbReference type="NCBI Taxonomy" id="2787622"/>
    <lineage>
        <taxon>Bacteria</taxon>
        <taxon>Pseudomonadati</taxon>
        <taxon>Pseudomonadota</taxon>
        <taxon>Gammaproteobacteria</taxon>
        <taxon>Enterobacterales</taxon>
        <taxon>Yersiniaceae</taxon>
        <taxon>Rahnella</taxon>
    </lineage>
</organism>
<evidence type="ECO:0000313" key="5">
    <source>
        <dbReference type="EMBL" id="MBF7981193.1"/>
    </source>
</evidence>
<dbReference type="Pfam" id="PF25885">
    <property type="entry name" value="HH_EMRA"/>
    <property type="match status" value="1"/>
</dbReference>
<evidence type="ECO:0000259" key="4">
    <source>
        <dbReference type="Pfam" id="PF25885"/>
    </source>
</evidence>
<dbReference type="SUPFAM" id="SSF111369">
    <property type="entry name" value="HlyD-like secretion proteins"/>
    <property type="match status" value="1"/>
</dbReference>
<comment type="caution">
    <text evidence="5">The sequence shown here is derived from an EMBL/GenBank/DDBJ whole genome shotgun (WGS) entry which is preliminary data.</text>
</comment>
<dbReference type="Proteomes" id="UP000636811">
    <property type="component" value="Unassembled WGS sequence"/>
</dbReference>
<dbReference type="EMBL" id="JADOBI010000007">
    <property type="protein sequence ID" value="MBF7981193.1"/>
    <property type="molecule type" value="Genomic_DNA"/>
</dbReference>
<sequence length="370" mass="41196">MEELHGMVANIGRERPNPKIKKRMLCVIVIIVPYFICSLGQDFSLRKMPGTSDAYITGNPVTLSSEINGRVAVVIQTNSDRVRKGDILLHMESSGEILRYKKAEETLLETEKETRERYIADGQNNAHILNAQMTYQQALIDYNRRLQSKGPAAISRDDLRQALRNVNNSKAALDAAIVQYRRNLRVLRETDMARQKLILQARDAVQKAGVALDRTAIRSPVTGYVAQRNVHSGLTVIPGQTLLTIVPADQMWINANFTVAQLSGVIVGQKAAIVTEMYGNNVVFEGQVEGWDDDADSAISALNSAGKWIADVQKIPVRISINPMQMSQYPLRIGISSKVKLLDGHSRNALFAMVRKGINVLRAFRRYGVE</sequence>
<keyword evidence="3" id="KW-1133">Transmembrane helix</keyword>
<accession>A0ABS0E7X5</accession>
<feature type="domain" description="Multidrug export protein EmrA/FarA alpha-helical hairpin" evidence="4">
    <location>
        <begin position="99"/>
        <end position="215"/>
    </location>
</feature>
<protein>
    <submittedName>
        <fullName evidence="5">Efflux RND transporter periplasmic adaptor subunit</fullName>
    </submittedName>
</protein>
<keyword evidence="2" id="KW-0175">Coiled coil</keyword>
<dbReference type="PANTHER" id="PTHR30386:SF19">
    <property type="entry name" value="MULTIDRUG EXPORT PROTEIN EMRA-RELATED"/>
    <property type="match status" value="1"/>
</dbReference>
<keyword evidence="6" id="KW-1185">Reference proteome</keyword>
<reference evidence="5 6" key="1">
    <citation type="submission" date="2020-11" db="EMBL/GenBank/DDBJ databases">
        <title>Taxonomic investigation of Rahnella strains.</title>
        <authorList>
            <person name="Lee S.D."/>
        </authorList>
    </citation>
    <scope>NUCLEOTIDE SEQUENCE [LARGE SCALE GENOMIC DNA]</scope>
    <source>
        <strain evidence="5 6">SAP-17</strain>
    </source>
</reference>
<evidence type="ECO:0000256" key="1">
    <source>
        <dbReference type="ARBA" id="ARBA00004196"/>
    </source>
</evidence>
<feature type="coiled-coil region" evidence="2">
    <location>
        <begin position="156"/>
        <end position="190"/>
    </location>
</feature>
<keyword evidence="3" id="KW-0472">Membrane</keyword>
<dbReference type="RefSeq" id="WP_195815007.1">
    <property type="nucleotide sequence ID" value="NZ_JADOBI010000007.1"/>
</dbReference>
<dbReference type="InterPro" id="IPR058633">
    <property type="entry name" value="EmrA/FarA_HH"/>
</dbReference>
<evidence type="ECO:0000256" key="3">
    <source>
        <dbReference type="SAM" id="Phobius"/>
    </source>
</evidence>
<proteinExistence type="predicted"/>
<evidence type="ECO:0000256" key="2">
    <source>
        <dbReference type="SAM" id="Coils"/>
    </source>
</evidence>
<comment type="subcellular location">
    <subcellularLocation>
        <location evidence="1">Cell envelope</location>
    </subcellularLocation>
</comment>
<dbReference type="Gene3D" id="2.40.30.170">
    <property type="match status" value="1"/>
</dbReference>
<keyword evidence="3" id="KW-0812">Transmembrane</keyword>
<gene>
    <name evidence="5" type="ORF">IV433_17400</name>
</gene>
<name>A0ABS0E7X5_9GAMM</name>